<gene>
    <name evidence="3" type="ORF">TTAC_LOCUS4067</name>
</gene>
<evidence type="ECO:0000256" key="1">
    <source>
        <dbReference type="ARBA" id="ARBA00022658"/>
    </source>
</evidence>
<dbReference type="Pfam" id="PF00621">
    <property type="entry name" value="RhoGEF"/>
    <property type="match status" value="1"/>
</dbReference>
<dbReference type="SMART" id="SM00325">
    <property type="entry name" value="RhoGEF"/>
    <property type="match status" value="1"/>
</dbReference>
<dbReference type="Proteomes" id="UP000274429">
    <property type="component" value="Unassembled WGS sequence"/>
</dbReference>
<reference evidence="5" key="1">
    <citation type="submission" date="2017-02" db="UniProtKB">
        <authorList>
            <consortium name="WormBaseParasite"/>
        </authorList>
    </citation>
    <scope>IDENTIFICATION</scope>
</reference>
<dbReference type="SUPFAM" id="SSF48065">
    <property type="entry name" value="DBL homology domain (DH-domain)"/>
    <property type="match status" value="1"/>
</dbReference>
<dbReference type="OrthoDB" id="10256089at2759"/>
<proteinExistence type="predicted"/>
<dbReference type="PROSITE" id="PS50010">
    <property type="entry name" value="DH_2"/>
    <property type="match status" value="1"/>
</dbReference>
<dbReference type="InterPro" id="IPR000219">
    <property type="entry name" value="DH_dom"/>
</dbReference>
<dbReference type="GO" id="GO:0019898">
    <property type="term" value="C:extrinsic component of membrane"/>
    <property type="evidence" value="ECO:0007669"/>
    <property type="project" value="TreeGrafter"/>
</dbReference>
<protein>
    <submittedName>
        <fullName evidence="5">DH domain-containing protein</fullName>
    </submittedName>
</protein>
<dbReference type="WBParaSite" id="TTAC_0000408201-mRNA-1">
    <property type="protein sequence ID" value="TTAC_0000408201-mRNA-1"/>
    <property type="gene ID" value="TTAC_0000408201"/>
</dbReference>
<dbReference type="EMBL" id="UYWX01003593">
    <property type="protein sequence ID" value="VDM24101.1"/>
    <property type="molecule type" value="Genomic_DNA"/>
</dbReference>
<dbReference type="Gene3D" id="1.20.900.10">
    <property type="entry name" value="Dbl homology (DH) domain"/>
    <property type="match status" value="1"/>
</dbReference>
<dbReference type="InterPro" id="IPR035899">
    <property type="entry name" value="DBL_dom_sf"/>
</dbReference>
<evidence type="ECO:0000259" key="2">
    <source>
        <dbReference type="PROSITE" id="PS50010"/>
    </source>
</evidence>
<name>A0A0R3WTJ2_HYDTA</name>
<organism evidence="5">
    <name type="scientific">Hydatigena taeniaeformis</name>
    <name type="common">Feline tapeworm</name>
    <name type="synonym">Taenia taeniaeformis</name>
    <dbReference type="NCBI Taxonomy" id="6205"/>
    <lineage>
        <taxon>Eukaryota</taxon>
        <taxon>Metazoa</taxon>
        <taxon>Spiralia</taxon>
        <taxon>Lophotrochozoa</taxon>
        <taxon>Platyhelminthes</taxon>
        <taxon>Cestoda</taxon>
        <taxon>Eucestoda</taxon>
        <taxon>Cyclophyllidea</taxon>
        <taxon>Taeniidae</taxon>
        <taxon>Hydatigera</taxon>
    </lineage>
</organism>
<dbReference type="GO" id="GO:0005737">
    <property type="term" value="C:cytoplasm"/>
    <property type="evidence" value="ECO:0007669"/>
    <property type="project" value="TreeGrafter"/>
</dbReference>
<keyword evidence="1" id="KW-0344">Guanine-nucleotide releasing factor</keyword>
<evidence type="ECO:0000313" key="3">
    <source>
        <dbReference type="EMBL" id="VDM24101.1"/>
    </source>
</evidence>
<dbReference type="AlphaFoldDB" id="A0A0R3WTJ2"/>
<dbReference type="GO" id="GO:0005085">
    <property type="term" value="F:guanyl-nucleotide exchange factor activity"/>
    <property type="evidence" value="ECO:0007669"/>
    <property type="project" value="UniProtKB-KW"/>
</dbReference>
<keyword evidence="4" id="KW-1185">Reference proteome</keyword>
<feature type="domain" description="DH" evidence="2">
    <location>
        <begin position="1"/>
        <end position="146"/>
    </location>
</feature>
<dbReference type="STRING" id="6205.A0A0R3WTJ2"/>
<reference evidence="3 4" key="2">
    <citation type="submission" date="2018-11" db="EMBL/GenBank/DDBJ databases">
        <authorList>
            <consortium name="Pathogen Informatics"/>
        </authorList>
    </citation>
    <scope>NUCLEOTIDE SEQUENCE [LARGE SCALE GENOMIC DNA]</scope>
</reference>
<evidence type="ECO:0000313" key="5">
    <source>
        <dbReference type="WBParaSite" id="TTAC_0000408201-mRNA-1"/>
    </source>
</evidence>
<evidence type="ECO:0000313" key="4">
    <source>
        <dbReference type="Proteomes" id="UP000274429"/>
    </source>
</evidence>
<dbReference type="PANTHER" id="PTHR22826">
    <property type="entry name" value="RHO GUANINE EXCHANGE FACTOR-RELATED"/>
    <property type="match status" value="1"/>
</dbReference>
<sequence>MVPSYISGKENIVFGNIEEIYHFHEKIFEPEICKYASGGDFLPEDVGHCFVSFGDRLAGLYVEYCVNKEDSMQILVGDTENFFGRLQLRYQLSEPLQSFLIKPVQRITKYQLLLREIRECCDKSSAGELSEGLDVMMAVPKKANEAIHLRMLQVDPSTMSTVSCARIFSMSFFAILLDMILRL</sequence>
<dbReference type="PANTHER" id="PTHR22826:SF106">
    <property type="entry name" value="TRIO, ISOFORM A"/>
    <property type="match status" value="1"/>
</dbReference>
<dbReference type="GO" id="GO:0007411">
    <property type="term" value="P:axon guidance"/>
    <property type="evidence" value="ECO:0007669"/>
    <property type="project" value="TreeGrafter"/>
</dbReference>
<accession>A0A0R3WTJ2</accession>
<dbReference type="InterPro" id="IPR051336">
    <property type="entry name" value="RhoGEF_Guanine_NuclExch_SF"/>
</dbReference>